<reference evidence="1 2" key="1">
    <citation type="journal article" date="2018" name="Sci. Rep.">
        <title>A novel species of the marine cyanobacterium Acaryochloris with a unique pigment content and lifestyle.</title>
        <authorList>
            <person name="Partensky F."/>
            <person name="Six C."/>
            <person name="Ratin M."/>
            <person name="Garczarek L."/>
            <person name="Vaulot D."/>
            <person name="Probert I."/>
            <person name="Calteau A."/>
            <person name="Gourvil P."/>
            <person name="Marie D."/>
            <person name="Grebert T."/>
            <person name="Bouchier C."/>
            <person name="Le Panse S."/>
            <person name="Gachenot M."/>
            <person name="Rodriguez F."/>
            <person name="Garrido J.L."/>
        </authorList>
    </citation>
    <scope>NUCLEOTIDE SEQUENCE [LARGE SCALE GENOMIC DNA]</scope>
    <source>
        <strain evidence="1 2">RCC1774</strain>
    </source>
</reference>
<proteinExistence type="predicted"/>
<protein>
    <submittedName>
        <fullName evidence="1">Uncharacterized protein</fullName>
    </submittedName>
</protein>
<gene>
    <name evidence="1" type="ORF">C1752_06195</name>
</gene>
<dbReference type="RefSeq" id="WP_110987992.1">
    <property type="nucleotide sequence ID" value="NZ_CAWNWM010000016.1"/>
</dbReference>
<sequence>MPQVKRFDIKGENGIDESASVGIHELIVKVDGQPFSEKSSAKASLTWYNSKNELQGYKVVPFLDGYALYKP</sequence>
<organism evidence="1 2">
    <name type="scientific">Acaryochloris thomasi RCC1774</name>
    <dbReference type="NCBI Taxonomy" id="1764569"/>
    <lineage>
        <taxon>Bacteria</taxon>
        <taxon>Bacillati</taxon>
        <taxon>Cyanobacteriota</taxon>
        <taxon>Cyanophyceae</taxon>
        <taxon>Acaryochloridales</taxon>
        <taxon>Acaryochloridaceae</taxon>
        <taxon>Acaryochloris</taxon>
        <taxon>Acaryochloris thomasi</taxon>
    </lineage>
</organism>
<keyword evidence="2" id="KW-1185">Reference proteome</keyword>
<comment type="caution">
    <text evidence="1">The sequence shown here is derived from an EMBL/GenBank/DDBJ whole genome shotgun (WGS) entry which is preliminary data.</text>
</comment>
<accession>A0A2W1JJ99</accession>
<name>A0A2W1JJ99_9CYAN</name>
<dbReference type="Proteomes" id="UP000248857">
    <property type="component" value="Unassembled WGS sequence"/>
</dbReference>
<evidence type="ECO:0000313" key="1">
    <source>
        <dbReference type="EMBL" id="PZD71575.1"/>
    </source>
</evidence>
<evidence type="ECO:0000313" key="2">
    <source>
        <dbReference type="Proteomes" id="UP000248857"/>
    </source>
</evidence>
<dbReference type="EMBL" id="PQWO01000016">
    <property type="protein sequence ID" value="PZD71575.1"/>
    <property type="molecule type" value="Genomic_DNA"/>
</dbReference>
<dbReference type="AlphaFoldDB" id="A0A2W1JJ99"/>